<proteinExistence type="inferred from homology"/>
<dbReference type="PRINTS" id="PR00987">
    <property type="entry name" value="TRNASYNTHGLU"/>
</dbReference>
<dbReference type="GO" id="GO:0005524">
    <property type="term" value="F:ATP binding"/>
    <property type="evidence" value="ECO:0007669"/>
    <property type="project" value="UniProtKB-KW"/>
</dbReference>
<dbReference type="EC" id="6.1.1.-" evidence="9"/>
<dbReference type="InterPro" id="IPR000924">
    <property type="entry name" value="Glu/Gln-tRNA-synth"/>
</dbReference>
<evidence type="ECO:0000256" key="3">
    <source>
        <dbReference type="ARBA" id="ARBA00022741"/>
    </source>
</evidence>
<keyword evidence="6 7" id="KW-0030">Aminoacyl-tRNA synthetase</keyword>
<dbReference type="SUPFAM" id="SSF52374">
    <property type="entry name" value="Nucleotidylyl transferase"/>
    <property type="match status" value="1"/>
</dbReference>
<dbReference type="RefSeq" id="WP_114562340.1">
    <property type="nucleotide sequence ID" value="NZ_CP031124.1"/>
</dbReference>
<gene>
    <name evidence="9" type="primary">gluQ</name>
    <name evidence="9" type="ORF">DTO96_100824</name>
</gene>
<evidence type="ECO:0000256" key="4">
    <source>
        <dbReference type="ARBA" id="ARBA00022833"/>
    </source>
</evidence>
<dbReference type="Proteomes" id="UP000252182">
    <property type="component" value="Chromosome"/>
</dbReference>
<evidence type="ECO:0000256" key="2">
    <source>
        <dbReference type="ARBA" id="ARBA00022723"/>
    </source>
</evidence>
<dbReference type="InterPro" id="IPR049940">
    <property type="entry name" value="GluQ/Sye"/>
</dbReference>
<comment type="similarity">
    <text evidence="7">Belongs to the class-I aminoacyl-tRNA synthetase family.</text>
</comment>
<protein>
    <submittedName>
        <fullName evidence="9">Glutamyl-Q tRNA(Asp) synthetase</fullName>
        <ecNumber evidence="9">6.1.1.-</ecNumber>
    </submittedName>
</protein>
<dbReference type="PANTHER" id="PTHR43311:SF1">
    <property type="entry name" value="GLUTAMYL-Q TRNA(ASP) SYNTHETASE"/>
    <property type="match status" value="1"/>
</dbReference>
<dbReference type="InterPro" id="IPR014729">
    <property type="entry name" value="Rossmann-like_a/b/a_fold"/>
</dbReference>
<dbReference type="InterPro" id="IPR020058">
    <property type="entry name" value="Glu/Gln-tRNA-synth_Ib_cat-dom"/>
</dbReference>
<dbReference type="Gene3D" id="3.40.50.620">
    <property type="entry name" value="HUPs"/>
    <property type="match status" value="1"/>
</dbReference>
<dbReference type="KEGG" id="hyf:DTO96_100824"/>
<dbReference type="EMBL" id="CP031124">
    <property type="protein sequence ID" value="AXF85105.1"/>
    <property type="molecule type" value="Genomic_DNA"/>
</dbReference>
<dbReference type="InterPro" id="IPR022380">
    <property type="entry name" value="Glu-Q_tRNA(Asp)_Synthase"/>
</dbReference>
<keyword evidence="1 7" id="KW-0436">Ligase</keyword>
<keyword evidence="10" id="KW-1185">Reference proteome</keyword>
<accession>A0A345D9R7</accession>
<dbReference type="GO" id="GO:0005829">
    <property type="term" value="C:cytosol"/>
    <property type="evidence" value="ECO:0007669"/>
    <property type="project" value="TreeGrafter"/>
</dbReference>
<evidence type="ECO:0000256" key="1">
    <source>
        <dbReference type="ARBA" id="ARBA00022598"/>
    </source>
</evidence>
<evidence type="ECO:0000256" key="5">
    <source>
        <dbReference type="ARBA" id="ARBA00022840"/>
    </source>
</evidence>
<evidence type="ECO:0000256" key="7">
    <source>
        <dbReference type="RuleBase" id="RU363037"/>
    </source>
</evidence>
<dbReference type="NCBIfam" id="TIGR03838">
    <property type="entry name" value="queuosine_YadB"/>
    <property type="match status" value="1"/>
</dbReference>
<keyword evidence="3 7" id="KW-0547">Nucleotide-binding</keyword>
<evidence type="ECO:0000259" key="8">
    <source>
        <dbReference type="Pfam" id="PF00749"/>
    </source>
</evidence>
<keyword evidence="5 7" id="KW-0067">ATP-binding</keyword>
<keyword evidence="2" id="KW-0479">Metal-binding</keyword>
<dbReference type="GO" id="GO:0008270">
    <property type="term" value="F:zinc ion binding"/>
    <property type="evidence" value="ECO:0007669"/>
    <property type="project" value="InterPro"/>
</dbReference>
<keyword evidence="7" id="KW-0648">Protein biosynthesis</keyword>
<feature type="domain" description="Glutamyl/glutaminyl-tRNA synthetase class Ib catalytic" evidence="8">
    <location>
        <begin position="41"/>
        <end position="291"/>
    </location>
</feature>
<dbReference type="GO" id="GO:0006424">
    <property type="term" value="P:glutamyl-tRNA aminoacylation"/>
    <property type="evidence" value="ECO:0007669"/>
    <property type="project" value="InterPro"/>
</dbReference>
<name>A0A345D9R7_9BURK</name>
<organism evidence="9 10">
    <name type="scientific">Ephemeroptericola cinctiostellae</name>
    <dbReference type="NCBI Taxonomy" id="2268024"/>
    <lineage>
        <taxon>Bacteria</taxon>
        <taxon>Pseudomonadati</taxon>
        <taxon>Pseudomonadota</taxon>
        <taxon>Betaproteobacteria</taxon>
        <taxon>Burkholderiales</taxon>
        <taxon>Burkholderiaceae</taxon>
        <taxon>Ephemeroptericola</taxon>
    </lineage>
</organism>
<reference evidence="10" key="1">
    <citation type="submission" date="2018-07" db="EMBL/GenBank/DDBJ databases">
        <authorList>
            <person name="Kim H."/>
        </authorList>
    </citation>
    <scope>NUCLEOTIDE SEQUENCE [LARGE SCALE GENOMIC DNA]</scope>
    <source>
        <strain evidence="10">F02</strain>
    </source>
</reference>
<dbReference type="PANTHER" id="PTHR43311">
    <property type="entry name" value="GLUTAMATE--TRNA LIGASE"/>
    <property type="match status" value="1"/>
</dbReference>
<sequence length="333" mass="37626">MHKSINHPHLPQPLRPDSWLACAWLAAKRFKSTPNRPPYKGRFAPSPSGLLHQGSLIAALASYIHAHWHGGEWLVRMEDVDQSRCTAAYGEAQLTVLRELGFEFDANVMWQSQRHDAYQAAFDMLSNHRHTYPCTCTRRDIADSRTRMDARNAQTPAYAGTCRKGINTHAPIRSWRFRVHDEPLIWQDENGIMHVDNLEHSVGDFALKRASLPQGAPQHTPEDGDWTYQLAVVVDDAAQGVTHIVRGEDLLDSTARQIALQRALNIPPPHYNHIPLLLNPDGDKLSKRDQAPALNALHGLEALQHAWCFLGGQPIEADYICDFWQSVFNWAPK</sequence>
<evidence type="ECO:0000313" key="10">
    <source>
        <dbReference type="Proteomes" id="UP000252182"/>
    </source>
</evidence>
<dbReference type="AlphaFoldDB" id="A0A345D9R7"/>
<dbReference type="OrthoDB" id="9807503at2"/>
<keyword evidence="4" id="KW-0862">Zinc</keyword>
<dbReference type="GO" id="GO:0006400">
    <property type="term" value="P:tRNA modification"/>
    <property type="evidence" value="ECO:0007669"/>
    <property type="project" value="InterPro"/>
</dbReference>
<evidence type="ECO:0000256" key="6">
    <source>
        <dbReference type="ARBA" id="ARBA00023146"/>
    </source>
</evidence>
<dbReference type="Pfam" id="PF00749">
    <property type="entry name" value="tRNA-synt_1c"/>
    <property type="match status" value="1"/>
</dbReference>
<dbReference type="NCBIfam" id="NF004314">
    <property type="entry name" value="PRK05710.1-3"/>
    <property type="match status" value="1"/>
</dbReference>
<evidence type="ECO:0000313" key="9">
    <source>
        <dbReference type="EMBL" id="AXF85105.1"/>
    </source>
</evidence>
<dbReference type="GO" id="GO:0004818">
    <property type="term" value="F:glutamate-tRNA ligase activity"/>
    <property type="evidence" value="ECO:0007669"/>
    <property type="project" value="TreeGrafter"/>
</dbReference>